<accession>A0ABV3H2M6</accession>
<reference evidence="1 2" key="1">
    <citation type="submission" date="2024-06" db="EMBL/GenBank/DDBJ databases">
        <title>The Natural Products Discovery Center: Release of the First 8490 Sequenced Strains for Exploring Actinobacteria Biosynthetic Diversity.</title>
        <authorList>
            <person name="Kalkreuter E."/>
            <person name="Kautsar S.A."/>
            <person name="Yang D."/>
            <person name="Bader C.D."/>
            <person name="Teijaro C.N."/>
            <person name="Fluegel L."/>
            <person name="Davis C.M."/>
            <person name="Simpson J.R."/>
            <person name="Lauterbach L."/>
            <person name="Steele A.D."/>
            <person name="Gui C."/>
            <person name="Meng S."/>
            <person name="Li G."/>
            <person name="Viehrig K."/>
            <person name="Ye F."/>
            <person name="Su P."/>
            <person name="Kiefer A.F."/>
            <person name="Nichols A."/>
            <person name="Cepeda A.J."/>
            <person name="Yan W."/>
            <person name="Fan B."/>
            <person name="Jiang Y."/>
            <person name="Adhikari A."/>
            <person name="Zheng C.-J."/>
            <person name="Schuster L."/>
            <person name="Cowan T.M."/>
            <person name="Smanski M.J."/>
            <person name="Chevrette M.G."/>
            <person name="De Carvalho L.P.S."/>
            <person name="Shen B."/>
        </authorList>
    </citation>
    <scope>NUCLEOTIDE SEQUENCE [LARGE SCALE GENOMIC DNA]</scope>
    <source>
        <strain evidence="1 2">NPDC049574</strain>
    </source>
</reference>
<gene>
    <name evidence="1" type="ORF">AB0K40_14895</name>
</gene>
<dbReference type="EMBL" id="JBFARM010000004">
    <property type="protein sequence ID" value="MEV4286788.1"/>
    <property type="molecule type" value="Genomic_DNA"/>
</dbReference>
<organism evidence="1 2">
    <name type="scientific">Nonomuraea bangladeshensis</name>
    <dbReference type="NCBI Taxonomy" id="404385"/>
    <lineage>
        <taxon>Bacteria</taxon>
        <taxon>Bacillati</taxon>
        <taxon>Actinomycetota</taxon>
        <taxon>Actinomycetes</taxon>
        <taxon>Streptosporangiales</taxon>
        <taxon>Streptosporangiaceae</taxon>
        <taxon>Nonomuraea</taxon>
    </lineage>
</organism>
<dbReference type="Proteomes" id="UP001552427">
    <property type="component" value="Unassembled WGS sequence"/>
</dbReference>
<dbReference type="RefSeq" id="WP_364449335.1">
    <property type="nucleotide sequence ID" value="NZ_JBFARM010000004.1"/>
</dbReference>
<evidence type="ECO:0000313" key="2">
    <source>
        <dbReference type="Proteomes" id="UP001552427"/>
    </source>
</evidence>
<dbReference type="InterPro" id="IPR025358">
    <property type="entry name" value="DUF4262"/>
</dbReference>
<dbReference type="Pfam" id="PF14081">
    <property type="entry name" value="DUF4262"/>
    <property type="match status" value="1"/>
</dbReference>
<comment type="caution">
    <text evidence="1">The sequence shown here is derived from an EMBL/GenBank/DDBJ whole genome shotgun (WGS) entry which is preliminary data.</text>
</comment>
<keyword evidence="2" id="KW-1185">Reference proteome</keyword>
<protein>
    <submittedName>
        <fullName evidence="1">DUF4262 domain-containing protein</fullName>
    </submittedName>
</protein>
<sequence length="179" mass="20684">MPVDLNACHCVLCDDPGDLDRRTQATIEKVQEHGWQVVMIPSDEHGPGWAFTIGLWHNYRSPELAMFGLDIHDMQICLNALGENAVAGLALEAEQEWPDIIDRYPVALKAVDHHWYRAFFGTAIGFYRRPPFPFLQVVWPGRDGTFPWHPDGDDRYRDHQPHLWLRPDEHPPGIWTQDL</sequence>
<name>A0ABV3H2M6_9ACTN</name>
<proteinExistence type="predicted"/>
<evidence type="ECO:0000313" key="1">
    <source>
        <dbReference type="EMBL" id="MEV4286788.1"/>
    </source>
</evidence>